<dbReference type="AlphaFoldDB" id="A0AAV5V606"/>
<evidence type="ECO:0000313" key="1">
    <source>
        <dbReference type="EMBL" id="GMT13299.1"/>
    </source>
</evidence>
<gene>
    <name evidence="1" type="ORF">PFISCL1PPCAC_4596</name>
</gene>
<dbReference type="Proteomes" id="UP001432322">
    <property type="component" value="Unassembled WGS sequence"/>
</dbReference>
<accession>A0AAV5V606</accession>
<proteinExistence type="predicted"/>
<dbReference type="EMBL" id="BTSY01000002">
    <property type="protein sequence ID" value="GMT13299.1"/>
    <property type="molecule type" value="Genomic_DNA"/>
</dbReference>
<organism evidence="1 2">
    <name type="scientific">Pristionchus fissidentatus</name>
    <dbReference type="NCBI Taxonomy" id="1538716"/>
    <lineage>
        <taxon>Eukaryota</taxon>
        <taxon>Metazoa</taxon>
        <taxon>Ecdysozoa</taxon>
        <taxon>Nematoda</taxon>
        <taxon>Chromadorea</taxon>
        <taxon>Rhabditida</taxon>
        <taxon>Rhabditina</taxon>
        <taxon>Diplogasteromorpha</taxon>
        <taxon>Diplogasteroidea</taxon>
        <taxon>Neodiplogasteridae</taxon>
        <taxon>Pristionchus</taxon>
    </lineage>
</organism>
<comment type="caution">
    <text evidence="1">The sequence shown here is derived from an EMBL/GenBank/DDBJ whole genome shotgun (WGS) entry which is preliminary data.</text>
</comment>
<name>A0AAV5V606_9BILA</name>
<keyword evidence="2" id="KW-1185">Reference proteome</keyword>
<evidence type="ECO:0008006" key="3">
    <source>
        <dbReference type="Google" id="ProtNLM"/>
    </source>
</evidence>
<reference evidence="1" key="1">
    <citation type="submission" date="2023-10" db="EMBL/GenBank/DDBJ databases">
        <title>Genome assembly of Pristionchus species.</title>
        <authorList>
            <person name="Yoshida K."/>
            <person name="Sommer R.J."/>
        </authorList>
    </citation>
    <scope>NUCLEOTIDE SEQUENCE</scope>
    <source>
        <strain evidence="1">RS5133</strain>
    </source>
</reference>
<protein>
    <recommendedName>
        <fullName evidence="3">Pyridine nucleotide-disulfide oxidoreductase</fullName>
    </recommendedName>
</protein>
<feature type="non-terminal residue" evidence="1">
    <location>
        <position position="156"/>
    </location>
</feature>
<evidence type="ECO:0000313" key="2">
    <source>
        <dbReference type="Proteomes" id="UP001432322"/>
    </source>
</evidence>
<sequence length="156" mass="17069">MMLLFYHEYVIYRLATVNYRSIFWLCASHLVAVTGKVVGGVRVVLHYGDRVQRKRRAGLPLLVEDFDRLDVLEQRLIREHKETDVSGLELLSVRDGALEADLVVLAAGRIRHLDEEVGAGGEHVGGRGAHDDREGARIVEGLRGGGGSGCGLGRVG</sequence>